<dbReference type="AlphaFoldDB" id="A0A1A9ZNJ6"/>
<feature type="transmembrane region" description="Helical" evidence="1">
    <location>
        <begin position="28"/>
        <end position="51"/>
    </location>
</feature>
<keyword evidence="1" id="KW-1133">Transmembrane helix</keyword>
<keyword evidence="1" id="KW-0812">Transmembrane</keyword>
<reference evidence="2" key="2">
    <citation type="submission" date="2020-05" db="UniProtKB">
        <authorList>
            <consortium name="EnsemblMetazoa"/>
        </authorList>
    </citation>
    <scope>IDENTIFICATION</scope>
    <source>
        <strain evidence="2">IAEA</strain>
    </source>
</reference>
<sequence>MVFTFMRYIVYDVSKMFETFSVRFTYKIYFGFLLLPLSVVSSLPHIAYTLLFTSRLSSVPAYHQPTSSSAKCNVNLVGVIGDGGGSGGGNALMFAPTYNNNLIELEI</sequence>
<keyword evidence="1" id="KW-0472">Membrane</keyword>
<evidence type="ECO:0000313" key="2">
    <source>
        <dbReference type="EnsemblMetazoa" id="GPAI020163-PA"/>
    </source>
</evidence>
<dbReference type="Proteomes" id="UP000092445">
    <property type="component" value="Unassembled WGS sequence"/>
</dbReference>
<name>A0A1A9ZNJ6_GLOPL</name>
<dbReference type="EnsemblMetazoa" id="GPAI020163-RA">
    <property type="protein sequence ID" value="GPAI020163-PA"/>
    <property type="gene ID" value="GPAI020163"/>
</dbReference>
<proteinExistence type="predicted"/>
<evidence type="ECO:0000313" key="3">
    <source>
        <dbReference type="Proteomes" id="UP000092445"/>
    </source>
</evidence>
<evidence type="ECO:0000256" key="1">
    <source>
        <dbReference type="SAM" id="Phobius"/>
    </source>
</evidence>
<keyword evidence="3" id="KW-1185">Reference proteome</keyword>
<accession>A0A1A9ZNJ6</accession>
<reference evidence="3" key="1">
    <citation type="submission" date="2014-03" db="EMBL/GenBank/DDBJ databases">
        <authorList>
            <person name="Aksoy S."/>
            <person name="Warren W."/>
            <person name="Wilson R.K."/>
        </authorList>
    </citation>
    <scope>NUCLEOTIDE SEQUENCE [LARGE SCALE GENOMIC DNA]</scope>
    <source>
        <strain evidence="3">IAEA</strain>
    </source>
</reference>
<dbReference type="VEuPathDB" id="VectorBase:GPAI020163"/>
<protein>
    <submittedName>
        <fullName evidence="2">Uncharacterized protein</fullName>
    </submittedName>
</protein>
<organism evidence="2 3">
    <name type="scientific">Glossina pallidipes</name>
    <name type="common">Tsetse fly</name>
    <dbReference type="NCBI Taxonomy" id="7398"/>
    <lineage>
        <taxon>Eukaryota</taxon>
        <taxon>Metazoa</taxon>
        <taxon>Ecdysozoa</taxon>
        <taxon>Arthropoda</taxon>
        <taxon>Hexapoda</taxon>
        <taxon>Insecta</taxon>
        <taxon>Pterygota</taxon>
        <taxon>Neoptera</taxon>
        <taxon>Endopterygota</taxon>
        <taxon>Diptera</taxon>
        <taxon>Brachycera</taxon>
        <taxon>Muscomorpha</taxon>
        <taxon>Hippoboscoidea</taxon>
        <taxon>Glossinidae</taxon>
        <taxon>Glossina</taxon>
    </lineage>
</organism>